<gene>
    <name evidence="3" type="ORF">GCM10007854_19020</name>
</gene>
<dbReference type="EMBL" id="BSNJ01000004">
    <property type="protein sequence ID" value="GLQ20947.1"/>
    <property type="molecule type" value="Genomic_DNA"/>
</dbReference>
<organism evidence="3 4">
    <name type="scientific">Algimonas porphyrae</name>
    <dbReference type="NCBI Taxonomy" id="1128113"/>
    <lineage>
        <taxon>Bacteria</taxon>
        <taxon>Pseudomonadati</taxon>
        <taxon>Pseudomonadota</taxon>
        <taxon>Alphaproteobacteria</taxon>
        <taxon>Maricaulales</taxon>
        <taxon>Robiginitomaculaceae</taxon>
        <taxon>Algimonas</taxon>
    </lineage>
</organism>
<feature type="domain" description="Response regulatory" evidence="2">
    <location>
        <begin position="9"/>
        <end position="126"/>
    </location>
</feature>
<dbReference type="RefSeq" id="WP_284372012.1">
    <property type="nucleotide sequence ID" value="NZ_BSNJ01000004.1"/>
</dbReference>
<keyword evidence="1" id="KW-0597">Phosphoprotein</keyword>
<evidence type="ECO:0000313" key="3">
    <source>
        <dbReference type="EMBL" id="GLQ20947.1"/>
    </source>
</evidence>
<protein>
    <recommendedName>
        <fullName evidence="2">Response regulatory domain-containing protein</fullName>
    </recommendedName>
</protein>
<dbReference type="Gene3D" id="3.40.50.2300">
    <property type="match status" value="1"/>
</dbReference>
<dbReference type="InterPro" id="IPR001789">
    <property type="entry name" value="Sig_transdc_resp-reg_receiver"/>
</dbReference>
<evidence type="ECO:0000256" key="1">
    <source>
        <dbReference type="PROSITE-ProRule" id="PRU00169"/>
    </source>
</evidence>
<dbReference type="CDD" id="cd00156">
    <property type="entry name" value="REC"/>
    <property type="match status" value="1"/>
</dbReference>
<accession>A0ABQ5V3V2</accession>
<feature type="modified residue" description="4-aspartylphosphate" evidence="1">
    <location>
        <position position="61"/>
    </location>
</feature>
<dbReference type="SUPFAM" id="SSF52172">
    <property type="entry name" value="CheY-like"/>
    <property type="match status" value="1"/>
</dbReference>
<reference evidence="3" key="1">
    <citation type="journal article" date="2014" name="Int. J. Syst. Evol. Microbiol.">
        <title>Complete genome of a new Firmicutes species belonging to the dominant human colonic microbiota ('Ruminococcus bicirculans') reveals two chromosomes and a selective capacity to utilize plant glucans.</title>
        <authorList>
            <consortium name="NISC Comparative Sequencing Program"/>
            <person name="Wegmann U."/>
            <person name="Louis P."/>
            <person name="Goesmann A."/>
            <person name="Henrissat B."/>
            <person name="Duncan S.H."/>
            <person name="Flint H.J."/>
        </authorList>
    </citation>
    <scope>NUCLEOTIDE SEQUENCE</scope>
    <source>
        <strain evidence="3">NBRC 108216</strain>
    </source>
</reference>
<keyword evidence="4" id="KW-1185">Reference proteome</keyword>
<dbReference type="Proteomes" id="UP001161390">
    <property type="component" value="Unassembled WGS sequence"/>
</dbReference>
<dbReference type="PROSITE" id="PS50110">
    <property type="entry name" value="RESPONSE_REGULATORY"/>
    <property type="match status" value="1"/>
</dbReference>
<reference evidence="3" key="2">
    <citation type="submission" date="2023-01" db="EMBL/GenBank/DDBJ databases">
        <title>Draft genome sequence of Algimonas porphyrae strain NBRC 108216.</title>
        <authorList>
            <person name="Sun Q."/>
            <person name="Mori K."/>
        </authorList>
    </citation>
    <scope>NUCLEOTIDE SEQUENCE</scope>
    <source>
        <strain evidence="3">NBRC 108216</strain>
    </source>
</reference>
<dbReference type="SMART" id="SM00448">
    <property type="entry name" value="REC"/>
    <property type="match status" value="1"/>
</dbReference>
<name>A0ABQ5V3V2_9PROT</name>
<sequence length="173" mass="18918">MAIKANRFSVLVIDDDPYETQFVERALALSSSIDGHVTAAADFADAMAHLSDRRFDLILLDNRLTRRLSALQTVPAINTIRGTMPLAVLTADTSPHYLICPESLGVDYIVDKIDLIKFMRSFAARSLIGITCNACEFEGMPSCPKNGGLAYPVPIGREAARLSLFENRTSLAL</sequence>
<proteinExistence type="predicted"/>
<comment type="caution">
    <text evidence="3">The sequence shown here is derived from an EMBL/GenBank/DDBJ whole genome shotgun (WGS) entry which is preliminary data.</text>
</comment>
<dbReference type="Pfam" id="PF00072">
    <property type="entry name" value="Response_reg"/>
    <property type="match status" value="1"/>
</dbReference>
<evidence type="ECO:0000313" key="4">
    <source>
        <dbReference type="Proteomes" id="UP001161390"/>
    </source>
</evidence>
<dbReference type="InterPro" id="IPR011006">
    <property type="entry name" value="CheY-like_superfamily"/>
</dbReference>
<evidence type="ECO:0000259" key="2">
    <source>
        <dbReference type="PROSITE" id="PS50110"/>
    </source>
</evidence>